<dbReference type="Proteomes" id="UP000233256">
    <property type="component" value="Unassembled WGS sequence"/>
</dbReference>
<dbReference type="AlphaFoldDB" id="A0A2N1PLU0"/>
<sequence length="400" mass="44392">MEMNRVKMALKLVLFKIIGNVTALMLMIIVLAAGNNPVSALPGGLPDPEPGLSEVTEKALFGTVDFSALLIFHPAMGDFDPAYGAFLRSLPADSAEAAQVREQRMSRLKEVTVRSLKDREALDRRLNAIEERRSQARKTLEMQLLEARRVYMARRAGKNPDGVRINVNGGTASVDKGESSDDTQAMSPGPASLYAQAVNEANLVYQRTQTQLERESDDVGIEMARSSSAVMDIFYTSREETARKLMEIARECSQAVLRVKRDLGLMGVFNFTPSRLENYIDPFVRTPQARARDFNQRFSDRVKALGEKGKPSNLLAQFMDKPLEQGNSPHGPVAETATMLWEWFYGLSDMRKAAASMAGSEMLLFGGVDITAEALTAMMERRGVPREKIAMVREFMKSLP</sequence>
<feature type="region of interest" description="Disordered" evidence="2">
    <location>
        <begin position="162"/>
        <end position="187"/>
    </location>
</feature>
<proteinExistence type="predicted"/>
<dbReference type="EMBL" id="PGXC01000021">
    <property type="protein sequence ID" value="PKK89295.1"/>
    <property type="molecule type" value="Genomic_DNA"/>
</dbReference>
<evidence type="ECO:0000256" key="2">
    <source>
        <dbReference type="SAM" id="MobiDB-lite"/>
    </source>
</evidence>
<gene>
    <name evidence="3" type="ORF">CVV64_15005</name>
</gene>
<name>A0A2N1PLU0_9BACT</name>
<feature type="coiled-coil region" evidence="1">
    <location>
        <begin position="119"/>
        <end position="146"/>
    </location>
</feature>
<comment type="caution">
    <text evidence="3">The sequence shown here is derived from an EMBL/GenBank/DDBJ whole genome shotgun (WGS) entry which is preliminary data.</text>
</comment>
<organism evidence="3 4">
    <name type="scientific">Candidatus Wallbacteria bacterium HGW-Wallbacteria-1</name>
    <dbReference type="NCBI Taxonomy" id="2013854"/>
    <lineage>
        <taxon>Bacteria</taxon>
        <taxon>Candidatus Walliibacteriota</taxon>
    </lineage>
</organism>
<accession>A0A2N1PLU0</accession>
<keyword evidence="1" id="KW-0175">Coiled coil</keyword>
<evidence type="ECO:0000313" key="4">
    <source>
        <dbReference type="Proteomes" id="UP000233256"/>
    </source>
</evidence>
<evidence type="ECO:0000256" key="1">
    <source>
        <dbReference type="SAM" id="Coils"/>
    </source>
</evidence>
<protein>
    <submittedName>
        <fullName evidence="3">Uncharacterized protein</fullName>
    </submittedName>
</protein>
<reference evidence="3 4" key="1">
    <citation type="journal article" date="2017" name="ISME J.">
        <title>Potential for microbial H2 and metal transformations associated with novel bacteria and archaea in deep terrestrial subsurface sediments.</title>
        <authorList>
            <person name="Hernsdorf A.W."/>
            <person name="Amano Y."/>
            <person name="Miyakawa K."/>
            <person name="Ise K."/>
            <person name="Suzuki Y."/>
            <person name="Anantharaman K."/>
            <person name="Probst A."/>
            <person name="Burstein D."/>
            <person name="Thomas B.C."/>
            <person name="Banfield J.F."/>
        </authorList>
    </citation>
    <scope>NUCLEOTIDE SEQUENCE [LARGE SCALE GENOMIC DNA]</scope>
    <source>
        <strain evidence="3">HGW-Wallbacteria-1</strain>
    </source>
</reference>
<evidence type="ECO:0000313" key="3">
    <source>
        <dbReference type="EMBL" id="PKK89295.1"/>
    </source>
</evidence>